<dbReference type="PANTHER" id="PTHR30576:SF0">
    <property type="entry name" value="UNDECAPRENYL-PHOSPHATE N-ACETYLGALACTOSAMINYL 1-PHOSPHATE TRANSFERASE-RELATED"/>
    <property type="match status" value="1"/>
</dbReference>
<accession>A0ABR9T1W1</accession>
<dbReference type="NCBIfam" id="TIGR03025">
    <property type="entry name" value="EPS_sugtrans"/>
    <property type="match status" value="1"/>
</dbReference>
<comment type="similarity">
    <text evidence="2">Belongs to the bacterial sugar transferase family.</text>
</comment>
<protein>
    <submittedName>
        <fullName evidence="9">Undecaprenyl-phosphate glucose phosphotransferase</fullName>
    </submittedName>
</protein>
<feature type="transmembrane region" description="Helical" evidence="7">
    <location>
        <begin position="110"/>
        <end position="130"/>
    </location>
</feature>
<dbReference type="Proteomes" id="UP000618319">
    <property type="component" value="Unassembled WGS sequence"/>
</dbReference>
<gene>
    <name evidence="9" type="ORF">C4F40_01045</name>
</gene>
<keyword evidence="3" id="KW-0808">Transferase</keyword>
<sequence>MMHKYVQTRMVICLKMLLISMDVAFLNLLFFLSCGLATSYPVLDPHGALEANQQAIWLLFNITGVLAALMFRVYSDQSIERLENMFRTTWKGGVAHILIFSIALELDQRVPNVLLFLLGLAILMVVYYIAARMFMTYVYTVFPKRFNWYKQVVIIGNGAYLAPVASFFERQRPFYHVNTIQYKDEEMLASKEENLARFTRYFKEVSTAGIHDVFIVTSPDMYSYSKELVQAADHQCVQVNFVPAMTANISYSGSAMPSVSMELPVIQSHGERMSNMENRVKKRLIDLLISGLVLVFILSWMVPLIGLLIKLQSPGPIFFKQLRSGRNNKPFYCYKFRSMVVNKDSNAKQATKDDKRVTAIGKFLRQSSLDEFPQFINVFLGQMSVVGPRPHMLAHTEHYSQLIQHYMVRQFVKPGITGWAQVNGYRGETKDPELMARRVEHDIDYMQNWSAMLDFKIVCMTAINVAGKEKDVY</sequence>
<organism evidence="9 10">
    <name type="scientific">Sphingobacterium pedocola</name>
    <dbReference type="NCBI Taxonomy" id="2082722"/>
    <lineage>
        <taxon>Bacteria</taxon>
        <taxon>Pseudomonadati</taxon>
        <taxon>Bacteroidota</taxon>
        <taxon>Sphingobacteriia</taxon>
        <taxon>Sphingobacteriales</taxon>
        <taxon>Sphingobacteriaceae</taxon>
        <taxon>Sphingobacterium</taxon>
    </lineage>
</organism>
<dbReference type="Pfam" id="PF02397">
    <property type="entry name" value="Bac_transf"/>
    <property type="match status" value="1"/>
</dbReference>
<reference evidence="9 10" key="1">
    <citation type="submission" date="2018-02" db="EMBL/GenBank/DDBJ databases">
        <title>Sphingobacterium KA21.</title>
        <authorList>
            <person name="Vasarhelyi B.M."/>
            <person name="Deshmukh S."/>
            <person name="Balint B."/>
            <person name="Kukolya J."/>
        </authorList>
    </citation>
    <scope>NUCLEOTIDE SEQUENCE [LARGE SCALE GENOMIC DNA]</scope>
    <source>
        <strain evidence="9 10">Ka21</strain>
    </source>
</reference>
<evidence type="ECO:0000256" key="5">
    <source>
        <dbReference type="ARBA" id="ARBA00022989"/>
    </source>
</evidence>
<keyword evidence="5 7" id="KW-1133">Transmembrane helix</keyword>
<dbReference type="RefSeq" id="WP_196937334.1">
    <property type="nucleotide sequence ID" value="NZ_MU158689.1"/>
</dbReference>
<keyword evidence="4 7" id="KW-0812">Transmembrane</keyword>
<evidence type="ECO:0000256" key="7">
    <source>
        <dbReference type="SAM" id="Phobius"/>
    </source>
</evidence>
<dbReference type="EMBL" id="PSKQ01000010">
    <property type="protein sequence ID" value="MBE8719315.1"/>
    <property type="molecule type" value="Genomic_DNA"/>
</dbReference>
<evidence type="ECO:0000256" key="1">
    <source>
        <dbReference type="ARBA" id="ARBA00004141"/>
    </source>
</evidence>
<dbReference type="PROSITE" id="PS51257">
    <property type="entry name" value="PROKAR_LIPOPROTEIN"/>
    <property type="match status" value="1"/>
</dbReference>
<dbReference type="InterPro" id="IPR003362">
    <property type="entry name" value="Bact_transf"/>
</dbReference>
<evidence type="ECO:0000256" key="2">
    <source>
        <dbReference type="ARBA" id="ARBA00006464"/>
    </source>
</evidence>
<evidence type="ECO:0000256" key="6">
    <source>
        <dbReference type="ARBA" id="ARBA00023136"/>
    </source>
</evidence>
<evidence type="ECO:0000313" key="10">
    <source>
        <dbReference type="Proteomes" id="UP000618319"/>
    </source>
</evidence>
<dbReference type="PANTHER" id="PTHR30576">
    <property type="entry name" value="COLANIC BIOSYNTHESIS UDP-GLUCOSE LIPID CARRIER TRANSFERASE"/>
    <property type="match status" value="1"/>
</dbReference>
<keyword evidence="6 7" id="KW-0472">Membrane</keyword>
<evidence type="ECO:0000256" key="3">
    <source>
        <dbReference type="ARBA" id="ARBA00022679"/>
    </source>
</evidence>
<evidence type="ECO:0000256" key="4">
    <source>
        <dbReference type="ARBA" id="ARBA00022692"/>
    </source>
</evidence>
<feature type="domain" description="Bacterial sugar transferase" evidence="8">
    <location>
        <begin position="282"/>
        <end position="465"/>
    </location>
</feature>
<feature type="transmembrane region" description="Helical" evidence="7">
    <location>
        <begin position="55"/>
        <end position="74"/>
    </location>
</feature>
<comment type="caution">
    <text evidence="9">The sequence shown here is derived from an EMBL/GenBank/DDBJ whole genome shotgun (WGS) entry which is preliminary data.</text>
</comment>
<dbReference type="InterPro" id="IPR017475">
    <property type="entry name" value="EPS_sugar_tfrase"/>
</dbReference>
<keyword evidence="10" id="KW-1185">Reference proteome</keyword>
<evidence type="ECO:0000313" key="9">
    <source>
        <dbReference type="EMBL" id="MBE8719315.1"/>
    </source>
</evidence>
<evidence type="ECO:0000259" key="8">
    <source>
        <dbReference type="Pfam" id="PF02397"/>
    </source>
</evidence>
<name>A0ABR9T1W1_9SPHI</name>
<comment type="subcellular location">
    <subcellularLocation>
        <location evidence="1">Membrane</location>
        <topology evidence="1">Multi-pass membrane protein</topology>
    </subcellularLocation>
</comment>
<feature type="transmembrane region" description="Helical" evidence="7">
    <location>
        <begin position="284"/>
        <end position="309"/>
    </location>
</feature>
<proteinExistence type="inferred from homology"/>